<comment type="caution">
    <text evidence="1">The sequence shown here is derived from an EMBL/GenBank/DDBJ whole genome shotgun (WGS) entry which is preliminary data.</text>
</comment>
<protein>
    <submittedName>
        <fullName evidence="1">Uncharacterized protein</fullName>
    </submittedName>
</protein>
<evidence type="ECO:0000313" key="1">
    <source>
        <dbReference type="EMBL" id="KAH7967243.1"/>
    </source>
</evidence>
<name>A0ACB8DGX5_DERSI</name>
<accession>A0ACB8DGX5</accession>
<gene>
    <name evidence="1" type="ORF">HPB49_023747</name>
</gene>
<keyword evidence="2" id="KW-1185">Reference proteome</keyword>
<evidence type="ECO:0000313" key="2">
    <source>
        <dbReference type="Proteomes" id="UP000821865"/>
    </source>
</evidence>
<proteinExistence type="predicted"/>
<reference evidence="1" key="1">
    <citation type="submission" date="2020-05" db="EMBL/GenBank/DDBJ databases">
        <title>Large-scale comparative analyses of tick genomes elucidate their genetic diversity and vector capacities.</title>
        <authorList>
            <person name="Jia N."/>
            <person name="Wang J."/>
            <person name="Shi W."/>
            <person name="Du L."/>
            <person name="Sun Y."/>
            <person name="Zhan W."/>
            <person name="Jiang J."/>
            <person name="Wang Q."/>
            <person name="Zhang B."/>
            <person name="Ji P."/>
            <person name="Sakyi L.B."/>
            <person name="Cui X."/>
            <person name="Yuan T."/>
            <person name="Jiang B."/>
            <person name="Yang W."/>
            <person name="Lam T.T.-Y."/>
            <person name="Chang Q."/>
            <person name="Ding S."/>
            <person name="Wang X."/>
            <person name="Zhu J."/>
            <person name="Ruan X."/>
            <person name="Zhao L."/>
            <person name="Wei J."/>
            <person name="Que T."/>
            <person name="Du C."/>
            <person name="Cheng J."/>
            <person name="Dai P."/>
            <person name="Han X."/>
            <person name="Huang E."/>
            <person name="Gao Y."/>
            <person name="Liu J."/>
            <person name="Shao H."/>
            <person name="Ye R."/>
            <person name="Li L."/>
            <person name="Wei W."/>
            <person name="Wang X."/>
            <person name="Wang C."/>
            <person name="Yang T."/>
            <person name="Huo Q."/>
            <person name="Li W."/>
            <person name="Guo W."/>
            <person name="Chen H."/>
            <person name="Zhou L."/>
            <person name="Ni X."/>
            <person name="Tian J."/>
            <person name="Zhou Y."/>
            <person name="Sheng Y."/>
            <person name="Liu T."/>
            <person name="Pan Y."/>
            <person name="Xia L."/>
            <person name="Li J."/>
            <person name="Zhao F."/>
            <person name="Cao W."/>
        </authorList>
    </citation>
    <scope>NUCLEOTIDE SEQUENCE</scope>
    <source>
        <strain evidence="1">Dsil-2018</strain>
    </source>
</reference>
<dbReference type="Proteomes" id="UP000821865">
    <property type="component" value="Chromosome 2"/>
</dbReference>
<sequence length="144" mass="15382">MKSTVGTSRLLLLAAAFAAVLLMTAPFAVEAAARQFCSPNGDVCLGPLDCCSGQCVNAVCCDEYLGTCPFDYYGPYWRRDRKVSIAAVPITPVPEEPSTSATELVTSVEKQEEASTPNTLLPIELASWSVGQTYPLRLASNNLS</sequence>
<organism evidence="1 2">
    <name type="scientific">Dermacentor silvarum</name>
    <name type="common">Tick</name>
    <dbReference type="NCBI Taxonomy" id="543639"/>
    <lineage>
        <taxon>Eukaryota</taxon>
        <taxon>Metazoa</taxon>
        <taxon>Ecdysozoa</taxon>
        <taxon>Arthropoda</taxon>
        <taxon>Chelicerata</taxon>
        <taxon>Arachnida</taxon>
        <taxon>Acari</taxon>
        <taxon>Parasitiformes</taxon>
        <taxon>Ixodida</taxon>
        <taxon>Ixodoidea</taxon>
        <taxon>Ixodidae</taxon>
        <taxon>Rhipicephalinae</taxon>
        <taxon>Dermacentor</taxon>
    </lineage>
</organism>
<dbReference type="EMBL" id="CM023471">
    <property type="protein sequence ID" value="KAH7967243.1"/>
    <property type="molecule type" value="Genomic_DNA"/>
</dbReference>